<keyword evidence="2" id="KW-1185">Reference proteome</keyword>
<dbReference type="AlphaFoldDB" id="A0A3S1DRJ1"/>
<protein>
    <submittedName>
        <fullName evidence="1">Uncharacterized protein</fullName>
    </submittedName>
</protein>
<reference evidence="1" key="1">
    <citation type="submission" date="2020-05" db="EMBL/GenBank/DDBJ databases">
        <title>Chitinophaga laudate sp. nov., isolated from a tropical peat swamp.</title>
        <authorList>
            <person name="Goh C.B.S."/>
            <person name="Lee M.S."/>
            <person name="Parimannan S."/>
            <person name="Pasbakhsh P."/>
            <person name="Yule C.M."/>
            <person name="Rajandas H."/>
            <person name="Loke S."/>
            <person name="Croft L."/>
            <person name="Tan J.B.L."/>
        </authorList>
    </citation>
    <scope>NUCLEOTIDE SEQUENCE</scope>
    <source>
        <strain evidence="1">Mgbs1</strain>
    </source>
</reference>
<dbReference type="InterPro" id="IPR045996">
    <property type="entry name" value="DUF5952"/>
</dbReference>
<organism evidence="1 2">
    <name type="scientific">Chitinophaga solisilvae</name>
    <dbReference type="NCBI Taxonomy" id="1233460"/>
    <lineage>
        <taxon>Bacteria</taxon>
        <taxon>Pseudomonadati</taxon>
        <taxon>Bacteroidota</taxon>
        <taxon>Chitinophagia</taxon>
        <taxon>Chitinophagales</taxon>
        <taxon>Chitinophagaceae</taxon>
        <taxon>Chitinophaga</taxon>
    </lineage>
</organism>
<dbReference type="EMBL" id="RIAR02000001">
    <property type="protein sequence ID" value="NSL87228.1"/>
    <property type="molecule type" value="Genomic_DNA"/>
</dbReference>
<dbReference type="Pfam" id="PF19377">
    <property type="entry name" value="DUF5952"/>
    <property type="match status" value="1"/>
</dbReference>
<comment type="caution">
    <text evidence="1">The sequence shown here is derived from an EMBL/GenBank/DDBJ whole genome shotgun (WGS) entry which is preliminary data.</text>
</comment>
<dbReference type="Proteomes" id="UP000281028">
    <property type="component" value="Unassembled WGS sequence"/>
</dbReference>
<proteinExistence type="predicted"/>
<evidence type="ECO:0000313" key="1">
    <source>
        <dbReference type="EMBL" id="NSL87228.1"/>
    </source>
</evidence>
<name>A0A3S1DRJ1_9BACT</name>
<accession>A0A3S1DRJ1</accession>
<sequence length="93" mass="10455">MESCHLLIHCEILNEMGILVSHHIRVTTHAAPEVSDLYMFSSRHIGHPLLICITGILPSAGEDDADYICEAEEVDETDHLNGTFEETDYIFID</sequence>
<gene>
    <name evidence="1" type="ORF">ECE50_010335</name>
</gene>
<evidence type="ECO:0000313" key="2">
    <source>
        <dbReference type="Proteomes" id="UP000281028"/>
    </source>
</evidence>